<evidence type="ECO:0000256" key="1">
    <source>
        <dbReference type="ARBA" id="ARBA00004496"/>
    </source>
</evidence>
<comment type="function">
    <text evidence="9">May play the central regulatory role in sporulation. It may be an element of the effector pathway responsible for the activation of sporulation genes in response to nutritional stress. Spo0A may act in concert with spo0H (a sigma factor) to control the expression of some genes that are critical to the sporulation process.</text>
</comment>
<evidence type="ECO:0000259" key="12">
    <source>
        <dbReference type="PROSITE" id="PS50110"/>
    </source>
</evidence>
<keyword evidence="14" id="KW-1185">Reference proteome</keyword>
<evidence type="ECO:0000256" key="8">
    <source>
        <dbReference type="ARBA" id="ARBA00023163"/>
    </source>
</evidence>
<gene>
    <name evidence="13" type="ORF">Lac1_07150</name>
</gene>
<comment type="subcellular location">
    <subcellularLocation>
        <location evidence="1">Cytoplasm</location>
    </subcellularLocation>
</comment>
<dbReference type="SUPFAM" id="SSF52172">
    <property type="entry name" value="CheY-like"/>
    <property type="match status" value="1"/>
</dbReference>
<dbReference type="Gene3D" id="1.10.10.60">
    <property type="entry name" value="Homeodomain-like"/>
    <property type="match status" value="2"/>
</dbReference>
<evidence type="ECO:0000256" key="2">
    <source>
        <dbReference type="ARBA" id="ARBA00018672"/>
    </source>
</evidence>
<dbReference type="PANTHER" id="PTHR42713:SF3">
    <property type="entry name" value="TRANSCRIPTIONAL REGULATORY PROTEIN HPTR"/>
    <property type="match status" value="1"/>
</dbReference>
<keyword evidence="7 13" id="KW-0238">DNA-binding</keyword>
<dbReference type="GO" id="GO:0003677">
    <property type="term" value="F:DNA binding"/>
    <property type="evidence" value="ECO:0007669"/>
    <property type="project" value="UniProtKB-KW"/>
</dbReference>
<evidence type="ECO:0000313" key="14">
    <source>
        <dbReference type="Proteomes" id="UP001305815"/>
    </source>
</evidence>
<evidence type="ECO:0000256" key="9">
    <source>
        <dbReference type="ARBA" id="ARBA00024867"/>
    </source>
</evidence>
<evidence type="ECO:0000256" key="6">
    <source>
        <dbReference type="ARBA" id="ARBA00023015"/>
    </source>
</evidence>
<reference evidence="14" key="1">
    <citation type="journal article" date="2023" name="Int. J. Syst. Evol. Microbiol.">
        <title>Claveliimonas bilis gen. nov., sp. nov., deoxycholic acid-producing bacteria isolated from human faeces, and reclassification of Sellimonas monacensis Zenner et al. 2021 as Claveliimonas monacensis comb. nov.</title>
        <authorList>
            <person name="Hisatomi A."/>
            <person name="Kastawa N.W.E.P.G."/>
            <person name="Song I."/>
            <person name="Ohkuma M."/>
            <person name="Fukiya S."/>
            <person name="Sakamoto M."/>
        </authorList>
    </citation>
    <scope>NUCLEOTIDE SEQUENCE [LARGE SCALE GENOMIC DNA]</scope>
    <source>
        <strain evidence="14">12BBH14</strain>
    </source>
</reference>
<dbReference type="EMBL" id="AP027742">
    <property type="protein sequence ID" value="BDZ76532.1"/>
    <property type="molecule type" value="Genomic_DNA"/>
</dbReference>
<keyword evidence="4 10" id="KW-0597">Phosphoprotein</keyword>
<protein>
    <recommendedName>
        <fullName evidence="2">Stage 0 sporulation protein A homolog</fullName>
    </recommendedName>
</protein>
<dbReference type="Pfam" id="PF12833">
    <property type="entry name" value="HTH_18"/>
    <property type="match status" value="1"/>
</dbReference>
<evidence type="ECO:0000256" key="7">
    <source>
        <dbReference type="ARBA" id="ARBA00023125"/>
    </source>
</evidence>
<accession>A0ABM8I1R2</accession>
<evidence type="ECO:0000256" key="4">
    <source>
        <dbReference type="ARBA" id="ARBA00022553"/>
    </source>
</evidence>
<evidence type="ECO:0000256" key="5">
    <source>
        <dbReference type="ARBA" id="ARBA00023012"/>
    </source>
</evidence>
<dbReference type="InterPro" id="IPR011006">
    <property type="entry name" value="CheY-like_superfamily"/>
</dbReference>
<dbReference type="Proteomes" id="UP001305815">
    <property type="component" value="Chromosome"/>
</dbReference>
<keyword evidence="6" id="KW-0805">Transcription regulation</keyword>
<dbReference type="InterPro" id="IPR051552">
    <property type="entry name" value="HptR"/>
</dbReference>
<feature type="modified residue" description="4-aspartylphosphate" evidence="10">
    <location>
        <position position="57"/>
    </location>
</feature>
<keyword evidence="3" id="KW-0963">Cytoplasm</keyword>
<dbReference type="SMART" id="SM00448">
    <property type="entry name" value="REC"/>
    <property type="match status" value="1"/>
</dbReference>
<dbReference type="PROSITE" id="PS50110">
    <property type="entry name" value="RESPONSE_REGULATORY"/>
    <property type="match status" value="1"/>
</dbReference>
<feature type="domain" description="HTH araC/xylS-type" evidence="11">
    <location>
        <begin position="416"/>
        <end position="515"/>
    </location>
</feature>
<dbReference type="SUPFAM" id="SSF46689">
    <property type="entry name" value="Homeodomain-like"/>
    <property type="match status" value="2"/>
</dbReference>
<organism evidence="13 14">
    <name type="scientific">Claveliimonas bilis</name>
    <dbReference type="NCBI Taxonomy" id="3028070"/>
    <lineage>
        <taxon>Bacteria</taxon>
        <taxon>Bacillati</taxon>
        <taxon>Bacillota</taxon>
        <taxon>Clostridia</taxon>
        <taxon>Lachnospirales</taxon>
        <taxon>Lachnospiraceae</taxon>
        <taxon>Claveliimonas</taxon>
    </lineage>
</organism>
<dbReference type="PANTHER" id="PTHR42713">
    <property type="entry name" value="HISTIDINE KINASE-RELATED"/>
    <property type="match status" value="1"/>
</dbReference>
<sequence length="520" mass="61523">MKKIPVMIVDDEKLVLEDLRTLVDWDALGFEIIATAFNGKQAWVKYNQYHPRVIFTDVKMPFMNGLELIRKLRETDNEVYIFLLTAYEDFSYAKTAIQYGVRDYVIKSTLDEKTFTELLKKLYRTIEDQGKWKDIVKEKAISEFLEVPDLQEADLPKVLKGKAYGYLLVEQDMPIRLPGDPLEDSLMCSRKEIASAILKEETAEYELIVSYSPDNRILAVMDIPALSQKNVTEILYKYAKQIQDRLKETFHCSFTIYVVDYKMSLPELKRCEEKYQSVFRKKYFTGCGQIIHLTDTKVRTNEKTMPVIVETEYFQDMINRRNAEEVRKYLQEIFRKICEAEDDRSLKSVSRDFYEILRRNNRQLPDYMERQDIGTEKNWDRWLDGIRLEEWFEVSFLLLIHAREKVHFNEYSRPVVKVMEYISKYYGKHDLTIREIAETVHLSSGHLCSLFKRETGKTLNSYITEIRIEKAKRLLEEGDMRVYEVSAAVGYQSSQYFSQIFFKLVGTYPTNYQKEKGRLS</sequence>
<dbReference type="CDD" id="cd17536">
    <property type="entry name" value="REC_YesN-like"/>
    <property type="match status" value="1"/>
</dbReference>
<evidence type="ECO:0000256" key="10">
    <source>
        <dbReference type="PROSITE-ProRule" id="PRU00169"/>
    </source>
</evidence>
<dbReference type="InterPro" id="IPR009057">
    <property type="entry name" value="Homeodomain-like_sf"/>
</dbReference>
<dbReference type="Gene3D" id="3.40.50.2300">
    <property type="match status" value="1"/>
</dbReference>
<dbReference type="Pfam" id="PF00072">
    <property type="entry name" value="Response_reg"/>
    <property type="match status" value="1"/>
</dbReference>
<keyword evidence="5" id="KW-0902">Two-component regulatory system</keyword>
<dbReference type="InterPro" id="IPR018060">
    <property type="entry name" value="HTH_AraC"/>
</dbReference>
<keyword evidence="8" id="KW-0804">Transcription</keyword>
<evidence type="ECO:0000256" key="3">
    <source>
        <dbReference type="ARBA" id="ARBA00022490"/>
    </source>
</evidence>
<dbReference type="RefSeq" id="WP_316266244.1">
    <property type="nucleotide sequence ID" value="NZ_AP027742.1"/>
</dbReference>
<name>A0ABM8I1R2_9FIRM</name>
<evidence type="ECO:0000313" key="13">
    <source>
        <dbReference type="EMBL" id="BDZ76532.1"/>
    </source>
</evidence>
<evidence type="ECO:0000259" key="11">
    <source>
        <dbReference type="PROSITE" id="PS01124"/>
    </source>
</evidence>
<dbReference type="InterPro" id="IPR001789">
    <property type="entry name" value="Sig_transdc_resp-reg_receiver"/>
</dbReference>
<dbReference type="SMART" id="SM00342">
    <property type="entry name" value="HTH_ARAC"/>
    <property type="match status" value="1"/>
</dbReference>
<proteinExistence type="predicted"/>
<dbReference type="PROSITE" id="PS01124">
    <property type="entry name" value="HTH_ARAC_FAMILY_2"/>
    <property type="match status" value="1"/>
</dbReference>
<feature type="domain" description="Response regulatory" evidence="12">
    <location>
        <begin position="5"/>
        <end position="122"/>
    </location>
</feature>